<protein>
    <submittedName>
        <fullName evidence="8">CRISPR-associated endonuclease Cas2</fullName>
    </submittedName>
</protein>
<keyword evidence="2" id="KW-0479">Metal-binding</keyword>
<evidence type="ECO:0000256" key="6">
    <source>
        <dbReference type="ARBA" id="ARBA00023118"/>
    </source>
</evidence>
<proteinExistence type="predicted"/>
<reference evidence="9" key="1">
    <citation type="submission" date="2017-09" db="EMBL/GenBank/DDBJ databases">
        <title>Depth-based differentiation of microbial function through sediment-hosted aquifers and enrichment of novel symbionts in the deep terrestrial subsurface.</title>
        <authorList>
            <person name="Probst A.J."/>
            <person name="Ladd B."/>
            <person name="Jarett J.K."/>
            <person name="Geller-Mcgrath D.E."/>
            <person name="Sieber C.M.K."/>
            <person name="Emerson J.B."/>
            <person name="Anantharaman K."/>
            <person name="Thomas B.C."/>
            <person name="Malmstrom R."/>
            <person name="Stieglmeier M."/>
            <person name="Klingl A."/>
            <person name="Woyke T."/>
            <person name="Ryan C.M."/>
            <person name="Banfield J.F."/>
        </authorList>
    </citation>
    <scope>NUCLEOTIDE SEQUENCE [LARGE SCALE GENOMIC DNA]</scope>
</reference>
<keyword evidence="5" id="KW-0460">Magnesium</keyword>
<comment type="caution">
    <text evidence="8">The sequence shown here is derived from an EMBL/GenBank/DDBJ whole genome shotgun (WGS) entry which is preliminary data.</text>
</comment>
<dbReference type="AlphaFoldDB" id="A0A2M7B892"/>
<dbReference type="SUPFAM" id="SSF143430">
    <property type="entry name" value="TTP0101/SSO1404-like"/>
    <property type="match status" value="1"/>
</dbReference>
<evidence type="ECO:0000256" key="2">
    <source>
        <dbReference type="ARBA" id="ARBA00022723"/>
    </source>
</evidence>
<name>A0A2M7B892_9BACT</name>
<keyword evidence="1" id="KW-0540">Nuclease</keyword>
<accession>A0A2M7B892</accession>
<dbReference type="InterPro" id="IPR021127">
    <property type="entry name" value="CRISPR_associated_Cas2"/>
</dbReference>
<dbReference type="Proteomes" id="UP000230131">
    <property type="component" value="Unassembled WGS sequence"/>
</dbReference>
<dbReference type="NCBIfam" id="TIGR01573">
    <property type="entry name" value="cas2"/>
    <property type="match status" value="1"/>
</dbReference>
<evidence type="ECO:0000313" key="9">
    <source>
        <dbReference type="Proteomes" id="UP000230131"/>
    </source>
</evidence>
<dbReference type="GO" id="GO:0004521">
    <property type="term" value="F:RNA endonuclease activity"/>
    <property type="evidence" value="ECO:0007669"/>
    <property type="project" value="InterPro"/>
</dbReference>
<gene>
    <name evidence="8" type="primary">cas2</name>
    <name evidence="8" type="ORF">COS59_00325</name>
</gene>
<dbReference type="Gene3D" id="3.30.70.2650">
    <property type="match status" value="1"/>
</dbReference>
<evidence type="ECO:0000256" key="5">
    <source>
        <dbReference type="ARBA" id="ARBA00022842"/>
    </source>
</evidence>
<evidence type="ECO:0000259" key="7">
    <source>
        <dbReference type="Pfam" id="PF20803"/>
    </source>
</evidence>
<dbReference type="Pfam" id="PF20803">
    <property type="entry name" value="PaaX_M"/>
    <property type="match status" value="1"/>
</dbReference>
<evidence type="ECO:0000256" key="1">
    <source>
        <dbReference type="ARBA" id="ARBA00022722"/>
    </source>
</evidence>
<dbReference type="InterPro" id="IPR048846">
    <property type="entry name" value="PaaX-like_central"/>
</dbReference>
<feature type="domain" description="Transcriptional repressor PaaX-like central Cas2-like" evidence="7">
    <location>
        <begin position="124"/>
        <end position="190"/>
    </location>
</feature>
<organism evidence="8 9">
    <name type="scientific">Candidatus Wolfebacteria bacterium CG03_land_8_20_14_0_80_36_15</name>
    <dbReference type="NCBI Taxonomy" id="1975067"/>
    <lineage>
        <taxon>Bacteria</taxon>
        <taxon>Candidatus Wolfeibacteriota</taxon>
    </lineage>
</organism>
<evidence type="ECO:0000256" key="4">
    <source>
        <dbReference type="ARBA" id="ARBA00022801"/>
    </source>
</evidence>
<evidence type="ECO:0000313" key="8">
    <source>
        <dbReference type="EMBL" id="PIU99334.1"/>
    </source>
</evidence>
<keyword evidence="6" id="KW-0051">Antiviral defense</keyword>
<evidence type="ECO:0000256" key="3">
    <source>
        <dbReference type="ARBA" id="ARBA00022759"/>
    </source>
</evidence>
<dbReference type="GO" id="GO:0043571">
    <property type="term" value="P:maintenance of CRISPR repeat elements"/>
    <property type="evidence" value="ECO:0007669"/>
    <property type="project" value="InterPro"/>
</dbReference>
<keyword evidence="3 8" id="KW-0255">Endonuclease</keyword>
<dbReference type="EMBL" id="PEVH01000012">
    <property type="protein sequence ID" value="PIU99334.1"/>
    <property type="molecule type" value="Genomic_DNA"/>
</dbReference>
<sequence>MRTRIILKILEMMEDVAVNTVDLTTAFLDAGYGASFNKLNYEFSKRQNARQKLEEKAVASQRFYSLLYQLQKDGLIKKSKKQKKSLWLLTKKGTQKLAVLKSKTSLPSTFYKSKKHKSKNAKLSIVIFDIPEVERKKRAWLRSALRNLEFQMMQKSVWVGRGEIPEEFLYDLKNLNLIKYVEIFAVTKSGSLQKSV</sequence>
<keyword evidence="4" id="KW-0378">Hydrolase</keyword>